<protein>
    <submittedName>
        <fullName evidence="1">DUF4089 domain-containing protein</fullName>
    </submittedName>
</protein>
<dbReference type="EMBL" id="JAEQNE010000001">
    <property type="protein sequence ID" value="MBL0389573.1"/>
    <property type="molecule type" value="Genomic_DNA"/>
</dbReference>
<dbReference type="Pfam" id="PF13318">
    <property type="entry name" value="AtzG-like"/>
    <property type="match status" value="1"/>
</dbReference>
<accession>A0A936YS35</accession>
<name>A0A936YS35_9BURK</name>
<dbReference type="Proteomes" id="UP000599109">
    <property type="component" value="Unassembled WGS sequence"/>
</dbReference>
<sequence>MEETEVLQYVQAAALAMGLHLDPARAQAVARHFGRTSALARLLETAPLAAADELAEIYRPAPFPAEDAP</sequence>
<organism evidence="1 2">
    <name type="scientific">Ramlibacter monticola</name>
    <dbReference type="NCBI Taxonomy" id="1926872"/>
    <lineage>
        <taxon>Bacteria</taxon>
        <taxon>Pseudomonadati</taxon>
        <taxon>Pseudomonadota</taxon>
        <taxon>Betaproteobacteria</taxon>
        <taxon>Burkholderiales</taxon>
        <taxon>Comamonadaceae</taxon>
        <taxon>Ramlibacter</taxon>
    </lineage>
</organism>
<dbReference type="AlphaFoldDB" id="A0A936YS35"/>
<dbReference type="InterPro" id="IPR025148">
    <property type="entry name" value="AtzG-like"/>
</dbReference>
<dbReference type="RefSeq" id="WP_201672186.1">
    <property type="nucleotide sequence ID" value="NZ_JAEQNE010000001.1"/>
</dbReference>
<keyword evidence="2" id="KW-1185">Reference proteome</keyword>
<proteinExistence type="predicted"/>
<evidence type="ECO:0000313" key="2">
    <source>
        <dbReference type="Proteomes" id="UP000599109"/>
    </source>
</evidence>
<reference evidence="1 2" key="1">
    <citation type="journal article" date="2017" name="Int. J. Syst. Evol. Microbiol.">
        <title>Ramlibacter monticola sp. nov., isolated from forest soil.</title>
        <authorList>
            <person name="Chaudhary D.K."/>
            <person name="Kim J."/>
        </authorList>
    </citation>
    <scope>NUCLEOTIDE SEQUENCE [LARGE SCALE GENOMIC DNA]</scope>
    <source>
        <strain evidence="1 2">KACC 19175</strain>
    </source>
</reference>
<gene>
    <name evidence="1" type="ORF">JJ685_00305</name>
</gene>
<evidence type="ECO:0000313" key="1">
    <source>
        <dbReference type="EMBL" id="MBL0389573.1"/>
    </source>
</evidence>
<comment type="caution">
    <text evidence="1">The sequence shown here is derived from an EMBL/GenBank/DDBJ whole genome shotgun (WGS) entry which is preliminary data.</text>
</comment>